<evidence type="ECO:0000313" key="2">
    <source>
        <dbReference type="Proteomes" id="UP001145742"/>
    </source>
</evidence>
<keyword evidence="2" id="KW-1185">Reference proteome</keyword>
<comment type="caution">
    <text evidence="1">The sequence shown here is derived from an EMBL/GenBank/DDBJ whole genome shotgun (WGS) entry which is preliminary data.</text>
</comment>
<reference evidence="1" key="1">
    <citation type="submission" date="2019-10" db="EMBL/GenBank/DDBJ databases">
        <authorList>
            <person name="Soares A.E.R."/>
            <person name="Aleixo A."/>
            <person name="Schneider P."/>
            <person name="Miyaki C.Y."/>
            <person name="Schneider M.P."/>
            <person name="Mello C."/>
            <person name="Vasconcelos A.T.R."/>
        </authorList>
    </citation>
    <scope>NUCLEOTIDE SEQUENCE</scope>
    <source>
        <tissue evidence="1">Muscle</tissue>
    </source>
</reference>
<dbReference type="EMBL" id="WHWB01033842">
    <property type="protein sequence ID" value="KAJ7416284.1"/>
    <property type="molecule type" value="Genomic_DNA"/>
</dbReference>
<name>A0ABQ9D766_9PASS</name>
<dbReference type="Proteomes" id="UP001145742">
    <property type="component" value="Unassembled WGS sequence"/>
</dbReference>
<evidence type="ECO:0000313" key="1">
    <source>
        <dbReference type="EMBL" id="KAJ7416284.1"/>
    </source>
</evidence>
<sequence>MLVAEKLKVTQQSGLSAQRDNSILDYIKNCVASNLRGVILPLYSALVRPLLEHWCPQYRKDINLLEQIQRRAMNLISGMEHLSYEVKLRKLELLGLKERRLWDDLIAVFQYLKGAYKKDEEGLFARACSDWTRENGFNLKECGFRLDLRKKLFTGGKEFFTGGVW</sequence>
<organism evidence="1 2">
    <name type="scientific">Willisornis vidua</name>
    <name type="common">Xingu scale-backed antbird</name>
    <dbReference type="NCBI Taxonomy" id="1566151"/>
    <lineage>
        <taxon>Eukaryota</taxon>
        <taxon>Metazoa</taxon>
        <taxon>Chordata</taxon>
        <taxon>Craniata</taxon>
        <taxon>Vertebrata</taxon>
        <taxon>Euteleostomi</taxon>
        <taxon>Archelosauria</taxon>
        <taxon>Archosauria</taxon>
        <taxon>Dinosauria</taxon>
        <taxon>Saurischia</taxon>
        <taxon>Theropoda</taxon>
        <taxon>Coelurosauria</taxon>
        <taxon>Aves</taxon>
        <taxon>Neognathae</taxon>
        <taxon>Neoaves</taxon>
        <taxon>Telluraves</taxon>
        <taxon>Australaves</taxon>
        <taxon>Passeriformes</taxon>
        <taxon>Thamnophilidae</taxon>
        <taxon>Willisornis</taxon>
    </lineage>
</organism>
<proteinExistence type="predicted"/>
<protein>
    <submittedName>
        <fullName evidence="1">Uncharacterized protein</fullName>
    </submittedName>
</protein>
<gene>
    <name evidence="1" type="ORF">WISP_72527</name>
</gene>
<accession>A0ABQ9D766</accession>